<name>A0AAV4QKS2_9ARAC</name>
<reference evidence="1 2" key="1">
    <citation type="submission" date="2021-06" db="EMBL/GenBank/DDBJ databases">
        <title>Caerostris darwini draft genome.</title>
        <authorList>
            <person name="Kono N."/>
            <person name="Arakawa K."/>
        </authorList>
    </citation>
    <scope>NUCLEOTIDE SEQUENCE [LARGE SCALE GENOMIC DNA]</scope>
</reference>
<keyword evidence="2" id="KW-1185">Reference proteome</keyword>
<organism evidence="1 2">
    <name type="scientific">Caerostris darwini</name>
    <dbReference type="NCBI Taxonomy" id="1538125"/>
    <lineage>
        <taxon>Eukaryota</taxon>
        <taxon>Metazoa</taxon>
        <taxon>Ecdysozoa</taxon>
        <taxon>Arthropoda</taxon>
        <taxon>Chelicerata</taxon>
        <taxon>Arachnida</taxon>
        <taxon>Araneae</taxon>
        <taxon>Araneomorphae</taxon>
        <taxon>Entelegynae</taxon>
        <taxon>Araneoidea</taxon>
        <taxon>Araneidae</taxon>
        <taxon>Caerostris</taxon>
    </lineage>
</organism>
<accession>A0AAV4QKS2</accession>
<evidence type="ECO:0000313" key="2">
    <source>
        <dbReference type="Proteomes" id="UP001054837"/>
    </source>
</evidence>
<proteinExistence type="predicted"/>
<comment type="caution">
    <text evidence="1">The sequence shown here is derived from an EMBL/GenBank/DDBJ whole genome shotgun (WGS) entry which is preliminary data.</text>
</comment>
<protein>
    <submittedName>
        <fullName evidence="1">Uncharacterized protein</fullName>
    </submittedName>
</protein>
<dbReference type="Proteomes" id="UP001054837">
    <property type="component" value="Unassembled WGS sequence"/>
</dbReference>
<dbReference type="AlphaFoldDB" id="A0AAV4QKS2"/>
<gene>
    <name evidence="1" type="ORF">CDAR_412551</name>
</gene>
<dbReference type="EMBL" id="BPLQ01004692">
    <property type="protein sequence ID" value="GIY09862.1"/>
    <property type="molecule type" value="Genomic_DNA"/>
</dbReference>
<evidence type="ECO:0000313" key="1">
    <source>
        <dbReference type="EMBL" id="GIY09862.1"/>
    </source>
</evidence>
<sequence>MDDHTSTFQRHPSHLPPELNTLPLYACILQCLPFSSVYPCIVHLHPVNFFPPSSAARPARYNLPRAERSSTTTTKLLFVISCV</sequence>